<sequence length="150" mass="16966">MLDRRDQRDLLDEVFTLLRRRQALAVAQHPVEEPLHVPDVRGGVEPVGEEVVQHTLVRFGVDGLPSDEAEHVLLQPLVGDHRQGLLEGAHEPPLALGKQEMQHIEHVARQRFARNPVQREPRPVELHVPRLQDQMVVLVLTGSRRSGVLC</sequence>
<gene>
    <name evidence="1" type="ORF">STSP_47890</name>
</gene>
<evidence type="ECO:0000313" key="1">
    <source>
        <dbReference type="EMBL" id="OAH11909.1"/>
    </source>
</evidence>
<protein>
    <submittedName>
        <fullName evidence="1">Uncharacterized protein</fullName>
    </submittedName>
</protein>
<comment type="caution">
    <text evidence="1">The sequence shown here is derived from an EMBL/GenBank/DDBJ whole genome shotgun (WGS) entry which is preliminary data.</text>
</comment>
<keyword evidence="2" id="KW-1185">Reference proteome</keyword>
<dbReference type="EMBL" id="LOHS01000100">
    <property type="protein sequence ID" value="OAH11909.1"/>
    <property type="molecule type" value="Genomic_DNA"/>
</dbReference>
<accession>A0A177HMR1</accession>
<dbReference type="Proteomes" id="UP000077381">
    <property type="component" value="Unassembled WGS sequence"/>
</dbReference>
<dbReference type="STRING" id="1716141.STSP_47890"/>
<evidence type="ECO:0000313" key="2">
    <source>
        <dbReference type="Proteomes" id="UP000077381"/>
    </source>
</evidence>
<dbReference type="PATRIC" id="fig|1716141.3.peg.5033"/>
<proteinExistence type="predicted"/>
<name>A0A177HMR1_9ACTN</name>
<reference evidence="1 2" key="1">
    <citation type="submission" date="2015-12" db="EMBL/GenBank/DDBJ databases">
        <title>Genome sequence of Streptomyces sp. G25.</title>
        <authorList>
            <person name="Poehlein A."/>
            <person name="Roettig A."/>
            <person name="Hiessl S."/>
            <person name="Hauschild P."/>
            <person name="Schauer J."/>
            <person name="Madkour M.H."/>
            <person name="Al-Ansari A.M."/>
            <person name="Almakishah N.H."/>
            <person name="Steinbuechel A."/>
            <person name="Daniel R."/>
        </authorList>
    </citation>
    <scope>NUCLEOTIDE SEQUENCE [LARGE SCALE GENOMIC DNA]</scope>
    <source>
        <strain evidence="2">G25(2015)</strain>
    </source>
</reference>
<dbReference type="AlphaFoldDB" id="A0A177HMR1"/>
<organism evidence="1 2">
    <name type="scientific">Streptomyces jeddahensis</name>
    <dbReference type="NCBI Taxonomy" id="1716141"/>
    <lineage>
        <taxon>Bacteria</taxon>
        <taxon>Bacillati</taxon>
        <taxon>Actinomycetota</taxon>
        <taxon>Actinomycetes</taxon>
        <taxon>Kitasatosporales</taxon>
        <taxon>Streptomycetaceae</taxon>
        <taxon>Streptomyces</taxon>
    </lineage>
</organism>